<gene>
    <name evidence="1" type="ORF">GCM10023147_52100</name>
</gene>
<proteinExistence type="predicted"/>
<sequence>MASDFPAAVPGPEQLADATAALRRQDTASLGTVRPATGGVDTMALLEQARSRRRPVRLGYVDANGTATQQIVVPMLIRHGQLTARTEDGAPQVFSLHRVTDVADVLQ</sequence>
<name>A0ABP8KJU5_9ACTN</name>
<evidence type="ECO:0000313" key="1">
    <source>
        <dbReference type="EMBL" id="GAA4408017.1"/>
    </source>
</evidence>
<organism evidence="1 2">
    <name type="scientific">Tsukamurella soli</name>
    <dbReference type="NCBI Taxonomy" id="644556"/>
    <lineage>
        <taxon>Bacteria</taxon>
        <taxon>Bacillati</taxon>
        <taxon>Actinomycetota</taxon>
        <taxon>Actinomycetes</taxon>
        <taxon>Mycobacteriales</taxon>
        <taxon>Tsukamurellaceae</taxon>
        <taxon>Tsukamurella</taxon>
    </lineage>
</organism>
<protein>
    <recommendedName>
        <fullName evidence="3">WYL domain-containing protein</fullName>
    </recommendedName>
</protein>
<evidence type="ECO:0008006" key="3">
    <source>
        <dbReference type="Google" id="ProtNLM"/>
    </source>
</evidence>
<dbReference type="EMBL" id="BAABFR010000199">
    <property type="protein sequence ID" value="GAA4408017.1"/>
    <property type="molecule type" value="Genomic_DNA"/>
</dbReference>
<comment type="caution">
    <text evidence="1">The sequence shown here is derived from an EMBL/GenBank/DDBJ whole genome shotgun (WGS) entry which is preliminary data.</text>
</comment>
<reference evidence="2" key="1">
    <citation type="journal article" date="2019" name="Int. J. Syst. Evol. Microbiol.">
        <title>The Global Catalogue of Microorganisms (GCM) 10K type strain sequencing project: providing services to taxonomists for standard genome sequencing and annotation.</title>
        <authorList>
            <consortium name="The Broad Institute Genomics Platform"/>
            <consortium name="The Broad Institute Genome Sequencing Center for Infectious Disease"/>
            <person name="Wu L."/>
            <person name="Ma J."/>
        </authorList>
    </citation>
    <scope>NUCLEOTIDE SEQUENCE [LARGE SCALE GENOMIC DNA]</scope>
    <source>
        <strain evidence="2">JCM 17688</strain>
    </source>
</reference>
<dbReference type="Proteomes" id="UP001500635">
    <property type="component" value="Unassembled WGS sequence"/>
</dbReference>
<evidence type="ECO:0000313" key="2">
    <source>
        <dbReference type="Proteomes" id="UP001500635"/>
    </source>
</evidence>
<keyword evidence="2" id="KW-1185">Reference proteome</keyword>
<accession>A0ABP8KJU5</accession>